<evidence type="ECO:0000313" key="1">
    <source>
        <dbReference type="EMBL" id="OES46009.1"/>
    </source>
</evidence>
<dbReference type="EMBL" id="MAMP01000007">
    <property type="protein sequence ID" value="OES46009.1"/>
    <property type="molecule type" value="Genomic_DNA"/>
</dbReference>
<dbReference type="RefSeq" id="WP_069937386.1">
    <property type="nucleotide sequence ID" value="NZ_MAMP01000007.1"/>
</dbReference>
<accession>A0A1E7DSK8</accession>
<gene>
    <name evidence="1" type="ORF">BA724_16725</name>
</gene>
<evidence type="ECO:0000313" key="2">
    <source>
        <dbReference type="Proteomes" id="UP000095658"/>
    </source>
</evidence>
<dbReference type="AlphaFoldDB" id="A0A1E7DSK8"/>
<proteinExistence type="predicted"/>
<dbReference type="OrthoDB" id="9763643at2"/>
<keyword evidence="2" id="KW-1185">Reference proteome</keyword>
<organism evidence="1 2">
    <name type="scientific">Domibacillus iocasae</name>
    <dbReference type="NCBI Taxonomy" id="1714016"/>
    <lineage>
        <taxon>Bacteria</taxon>
        <taxon>Bacillati</taxon>
        <taxon>Bacillota</taxon>
        <taxon>Bacilli</taxon>
        <taxon>Bacillales</taxon>
        <taxon>Bacillaceae</taxon>
        <taxon>Domibacillus</taxon>
    </lineage>
</organism>
<sequence length="64" mass="6833">MYQPSNATIKNSTRTVLNSLVNKDPAGIDLSHVKKLDDGTLANSDALGLVIVAIERGLIQGQKE</sequence>
<name>A0A1E7DSK8_9BACI</name>
<dbReference type="Proteomes" id="UP000095658">
    <property type="component" value="Unassembled WGS sequence"/>
</dbReference>
<comment type="caution">
    <text evidence="1">The sequence shown here is derived from an EMBL/GenBank/DDBJ whole genome shotgun (WGS) entry which is preliminary data.</text>
</comment>
<protein>
    <submittedName>
        <fullName evidence="1">Uncharacterized protein</fullName>
    </submittedName>
</protein>
<reference evidence="1 2" key="1">
    <citation type="submission" date="2016-06" db="EMBL/GenBank/DDBJ databases">
        <title>Domibacillus iocasae genome sequencing.</title>
        <authorList>
            <person name="Verma A."/>
            <person name="Pal Y."/>
            <person name="Ojha A.K."/>
            <person name="Krishnamurthi S."/>
        </authorList>
    </citation>
    <scope>NUCLEOTIDE SEQUENCE [LARGE SCALE GENOMIC DNA]</scope>
    <source>
        <strain evidence="1 2">DSM 29979</strain>
    </source>
</reference>